<proteinExistence type="predicted"/>
<dbReference type="Pfam" id="PF08530">
    <property type="entry name" value="PepX_C"/>
    <property type="match status" value="1"/>
</dbReference>
<dbReference type="InterPro" id="IPR005674">
    <property type="entry name" value="CocE/Ser_esterase"/>
</dbReference>
<evidence type="ECO:0000313" key="3">
    <source>
        <dbReference type="EMBL" id="ORA59881.1"/>
    </source>
</evidence>
<dbReference type="PANTHER" id="PTHR43056:SF10">
    <property type="entry name" value="COCE_NOND FAMILY, PUTATIVE (AFU_ORTHOLOGUE AFUA_7G00600)-RELATED"/>
    <property type="match status" value="1"/>
</dbReference>
<gene>
    <name evidence="3" type="ORF">BST23_23725</name>
</gene>
<evidence type="ECO:0000259" key="2">
    <source>
        <dbReference type="SMART" id="SM00939"/>
    </source>
</evidence>
<feature type="domain" description="Xaa-Pro dipeptidyl-peptidase C-terminal" evidence="2">
    <location>
        <begin position="321"/>
        <end position="542"/>
    </location>
</feature>
<dbReference type="Gene3D" id="2.60.120.260">
    <property type="entry name" value="Galactose-binding domain-like"/>
    <property type="match status" value="1"/>
</dbReference>
<dbReference type="InterPro" id="IPR000383">
    <property type="entry name" value="Xaa-Pro-like_dom"/>
</dbReference>
<dbReference type="Gene3D" id="3.40.50.1820">
    <property type="entry name" value="alpha/beta hydrolase"/>
    <property type="match status" value="1"/>
</dbReference>
<dbReference type="GO" id="GO:0008239">
    <property type="term" value="F:dipeptidyl-peptidase activity"/>
    <property type="evidence" value="ECO:0007669"/>
    <property type="project" value="InterPro"/>
</dbReference>
<reference evidence="3 4" key="1">
    <citation type="submission" date="2017-02" db="EMBL/GenBank/DDBJ databases">
        <title>The new phylogeny of genus Mycobacterium.</title>
        <authorList>
            <person name="Tortoli E."/>
            <person name="Trovato A."/>
            <person name="Cirillo D.M."/>
        </authorList>
    </citation>
    <scope>NUCLEOTIDE SEQUENCE [LARGE SCALE GENOMIC DNA]</scope>
    <source>
        <strain evidence="3 4">FI-09383</strain>
    </source>
</reference>
<dbReference type="SMART" id="SM00939">
    <property type="entry name" value="PepX_C"/>
    <property type="match status" value="1"/>
</dbReference>
<dbReference type="InterPro" id="IPR029058">
    <property type="entry name" value="AB_hydrolase_fold"/>
</dbReference>
<dbReference type="SUPFAM" id="SSF53474">
    <property type="entry name" value="alpha/beta-Hydrolases"/>
    <property type="match status" value="1"/>
</dbReference>
<name>A0A1X0CI97_9MYCO</name>
<dbReference type="RefSeq" id="WP_083043797.1">
    <property type="nucleotide sequence ID" value="NZ_MVHP01000040.1"/>
</dbReference>
<dbReference type="Proteomes" id="UP000192772">
    <property type="component" value="Unassembled WGS sequence"/>
</dbReference>
<dbReference type="STRING" id="81858.BST23_23725"/>
<accession>A0A1X0CI97</accession>
<protein>
    <recommendedName>
        <fullName evidence="2">Xaa-Pro dipeptidyl-peptidase C-terminal domain-containing protein</fullName>
    </recommendedName>
</protein>
<dbReference type="AlphaFoldDB" id="A0A1X0CI97"/>
<comment type="caution">
    <text evidence="3">The sequence shown here is derived from an EMBL/GenBank/DDBJ whole genome shotgun (WGS) entry which is preliminary data.</text>
</comment>
<dbReference type="SUPFAM" id="SSF49785">
    <property type="entry name" value="Galactose-binding domain-like"/>
    <property type="match status" value="1"/>
</dbReference>
<dbReference type="Pfam" id="PF02129">
    <property type="entry name" value="Peptidase_S15"/>
    <property type="match status" value="1"/>
</dbReference>
<organism evidence="3 4">
    <name type="scientific">Mycolicibacterium elephantis</name>
    <dbReference type="NCBI Taxonomy" id="81858"/>
    <lineage>
        <taxon>Bacteria</taxon>
        <taxon>Bacillati</taxon>
        <taxon>Actinomycetota</taxon>
        <taxon>Actinomycetes</taxon>
        <taxon>Mycobacteriales</taxon>
        <taxon>Mycobacteriaceae</taxon>
        <taxon>Mycolicibacterium</taxon>
    </lineage>
</organism>
<dbReference type="OrthoDB" id="5240615at2"/>
<dbReference type="InterPro" id="IPR013736">
    <property type="entry name" value="Xaa-Pro_dipept_C"/>
</dbReference>
<dbReference type="NCBIfam" id="TIGR00976">
    <property type="entry name" value="CocE_NonD"/>
    <property type="match status" value="1"/>
</dbReference>
<dbReference type="InterPro" id="IPR008979">
    <property type="entry name" value="Galactose-bd-like_sf"/>
</dbReference>
<evidence type="ECO:0000313" key="4">
    <source>
        <dbReference type="Proteomes" id="UP000192772"/>
    </source>
</evidence>
<keyword evidence="1" id="KW-0378">Hydrolase</keyword>
<dbReference type="EMBL" id="MVHP01000040">
    <property type="protein sequence ID" value="ORA59881.1"/>
    <property type="molecule type" value="Genomic_DNA"/>
</dbReference>
<evidence type="ECO:0000256" key="1">
    <source>
        <dbReference type="ARBA" id="ARBA00022801"/>
    </source>
</evidence>
<dbReference type="InterPro" id="IPR050585">
    <property type="entry name" value="Xaa-Pro_dipeptidyl-ppase/CocE"/>
</dbReference>
<dbReference type="PANTHER" id="PTHR43056">
    <property type="entry name" value="PEPTIDASE S9 PROLYL OLIGOPEPTIDASE"/>
    <property type="match status" value="1"/>
</dbReference>
<sequence length="563" mass="61740">MRISHRTQLAGPQSAGWTAPIRAQRSVHSEPDVAVPMPDGVLLRGDLYRPDTDEPCPALLGWSPYNKDLMPTGLPAPFNEPGAVRYLAAHGYGVLVVNARGTGRSGGELDPGMYSEAERADLCSTIGWLADQAWCDGSVGMTGMSYFAISQLVAAGLQPPALKAIFPFGATTDWYAHGATLHSGFMGRYTAINGTAQRVRLPPALRHALGYLIGTTPAQAVIRKVMAAAIPRLPGILPAPEPWMRRWAEYALADPTQSNTVDWPALRDIDIPVLIGSEWSMVGMHLFGAFDAWHRIDAPKKMFIGPRWTDWPWLRYQDELLAFYDHALCGVDNGYDDLPPVRYWLHGAERWESAADWPVPDCREWTLRFAGTRLGAAAGDDERTWAAVPVGMEYPAAFDAYDAQVISYDTEPMTDDVHLVGPVELTLPLRSTALDTHVQARLSDLDPQGKTQVLAVGWLAASHREVNPQRSTATEVAHDHGSPIALVPGEQVQLRISLTPFAQLLRRGHRLRLEVGSDPRALAAPHSQGFVYFEVAGPPYPARNTVCHRDAALRLSMRGAVPR</sequence>